<dbReference type="PANTHER" id="PTHR30193">
    <property type="entry name" value="ABC TRANSPORTER PERMEASE PROTEIN"/>
    <property type="match status" value="1"/>
</dbReference>
<feature type="transmembrane region" description="Helical" evidence="7">
    <location>
        <begin position="244"/>
        <end position="265"/>
    </location>
</feature>
<evidence type="ECO:0000259" key="8">
    <source>
        <dbReference type="PROSITE" id="PS50928"/>
    </source>
</evidence>
<comment type="caution">
    <text evidence="9">The sequence shown here is derived from an EMBL/GenBank/DDBJ whole genome shotgun (WGS) entry which is preliminary data.</text>
</comment>
<keyword evidence="4 7" id="KW-0812">Transmembrane</keyword>
<evidence type="ECO:0000256" key="1">
    <source>
        <dbReference type="ARBA" id="ARBA00004651"/>
    </source>
</evidence>
<feature type="domain" description="ABC transmembrane type-1" evidence="8">
    <location>
        <begin position="55"/>
        <end position="265"/>
    </location>
</feature>
<evidence type="ECO:0000256" key="5">
    <source>
        <dbReference type="ARBA" id="ARBA00022989"/>
    </source>
</evidence>
<name>A0ABP7DTC6_9MICC</name>
<dbReference type="Gene3D" id="1.10.3720.10">
    <property type="entry name" value="MetI-like"/>
    <property type="match status" value="1"/>
</dbReference>
<dbReference type="Pfam" id="PF00528">
    <property type="entry name" value="BPD_transp_1"/>
    <property type="match status" value="1"/>
</dbReference>
<proteinExistence type="inferred from homology"/>
<feature type="transmembrane region" description="Helical" evidence="7">
    <location>
        <begin position="88"/>
        <end position="109"/>
    </location>
</feature>
<dbReference type="PROSITE" id="PS50928">
    <property type="entry name" value="ABC_TM1"/>
    <property type="match status" value="1"/>
</dbReference>
<protein>
    <submittedName>
        <fullName evidence="9">Sugar ABC transporter permease</fullName>
    </submittedName>
</protein>
<keyword evidence="2 7" id="KW-0813">Transport</keyword>
<dbReference type="InterPro" id="IPR035906">
    <property type="entry name" value="MetI-like_sf"/>
</dbReference>
<dbReference type="InterPro" id="IPR051393">
    <property type="entry name" value="ABC_transporter_permease"/>
</dbReference>
<keyword evidence="10" id="KW-1185">Reference proteome</keyword>
<feature type="transmembrane region" description="Helical" evidence="7">
    <location>
        <begin position="203"/>
        <end position="224"/>
    </location>
</feature>
<dbReference type="SUPFAM" id="SSF161098">
    <property type="entry name" value="MetI-like"/>
    <property type="match status" value="1"/>
</dbReference>
<feature type="transmembrane region" description="Helical" evidence="7">
    <location>
        <begin position="7"/>
        <end position="28"/>
    </location>
</feature>
<evidence type="ECO:0000256" key="7">
    <source>
        <dbReference type="RuleBase" id="RU363032"/>
    </source>
</evidence>
<evidence type="ECO:0000313" key="10">
    <source>
        <dbReference type="Proteomes" id="UP001501536"/>
    </source>
</evidence>
<evidence type="ECO:0000256" key="4">
    <source>
        <dbReference type="ARBA" id="ARBA00022692"/>
    </source>
</evidence>
<evidence type="ECO:0000256" key="2">
    <source>
        <dbReference type="ARBA" id="ARBA00022448"/>
    </source>
</evidence>
<dbReference type="Proteomes" id="UP001501536">
    <property type="component" value="Unassembled WGS sequence"/>
</dbReference>
<feature type="transmembrane region" description="Helical" evidence="7">
    <location>
        <begin position="138"/>
        <end position="159"/>
    </location>
</feature>
<comment type="subcellular location">
    <subcellularLocation>
        <location evidence="1 7">Cell membrane</location>
        <topology evidence="1 7">Multi-pass membrane protein</topology>
    </subcellularLocation>
</comment>
<accession>A0ABP7DTC6</accession>
<evidence type="ECO:0000256" key="3">
    <source>
        <dbReference type="ARBA" id="ARBA00022475"/>
    </source>
</evidence>
<evidence type="ECO:0000313" key="9">
    <source>
        <dbReference type="EMBL" id="GAA3709615.1"/>
    </source>
</evidence>
<gene>
    <name evidence="9" type="ORF">GCM10022377_24090</name>
</gene>
<organism evidence="9 10">
    <name type="scientific">Zhihengliuella alba</name>
    <dbReference type="NCBI Taxonomy" id="547018"/>
    <lineage>
        <taxon>Bacteria</taxon>
        <taxon>Bacillati</taxon>
        <taxon>Actinomycetota</taxon>
        <taxon>Actinomycetes</taxon>
        <taxon>Micrococcales</taxon>
        <taxon>Micrococcaceae</taxon>
        <taxon>Zhihengliuella</taxon>
    </lineage>
</organism>
<dbReference type="EMBL" id="BAABCJ010000006">
    <property type="protein sequence ID" value="GAA3709615.1"/>
    <property type="molecule type" value="Genomic_DNA"/>
</dbReference>
<reference evidence="10" key="1">
    <citation type="journal article" date="2019" name="Int. J. Syst. Evol. Microbiol.">
        <title>The Global Catalogue of Microorganisms (GCM) 10K type strain sequencing project: providing services to taxonomists for standard genome sequencing and annotation.</title>
        <authorList>
            <consortium name="The Broad Institute Genomics Platform"/>
            <consortium name="The Broad Institute Genome Sequencing Center for Infectious Disease"/>
            <person name="Wu L."/>
            <person name="Ma J."/>
        </authorList>
    </citation>
    <scope>NUCLEOTIDE SEQUENCE [LARGE SCALE GENOMIC DNA]</scope>
    <source>
        <strain evidence="10">JCM 16961</strain>
    </source>
</reference>
<keyword evidence="6 7" id="KW-0472">Membrane</keyword>
<evidence type="ECO:0000256" key="6">
    <source>
        <dbReference type="ARBA" id="ARBA00023136"/>
    </source>
</evidence>
<comment type="similarity">
    <text evidence="7">Belongs to the binding-protein-dependent transport system permease family.</text>
</comment>
<sequence length="281" mass="30420">MLAPALTFFGVFAIIPLLGVAVLSLMSWDGLGTPEFAGLANWQRVFSDPVTLNAMWLTLGMTVLSYAVQAPLSILLGVFMAGSEKYRALFSVLYFLPLLFSAAAVGITFKALMDPNFGLAKAFDVGWLAQDWLGNPQLAFYVLILVISWSFVPFHSLLYQAGVRQIPNSLYEAAMLDGAGRVRTFFSVTLPQLKYTVVTSSTLMIVGSLTYFDLVFVMTAGGPGNSTRILPLDMYLTGFRSYQMGPASAIALILVVVGLIVSLALNKFSGSDQMESQMEGA</sequence>
<dbReference type="CDD" id="cd06261">
    <property type="entry name" value="TM_PBP2"/>
    <property type="match status" value="1"/>
</dbReference>
<dbReference type="InterPro" id="IPR000515">
    <property type="entry name" value="MetI-like"/>
</dbReference>
<keyword evidence="3" id="KW-1003">Cell membrane</keyword>
<keyword evidence="5 7" id="KW-1133">Transmembrane helix</keyword>
<feature type="transmembrane region" description="Helical" evidence="7">
    <location>
        <begin position="54"/>
        <end position="81"/>
    </location>
</feature>
<dbReference type="PANTHER" id="PTHR30193:SF37">
    <property type="entry name" value="INNER MEMBRANE ABC TRANSPORTER PERMEASE PROTEIN YCJO"/>
    <property type="match status" value="1"/>
</dbReference>